<evidence type="ECO:0000256" key="5">
    <source>
        <dbReference type="ARBA" id="ARBA00023002"/>
    </source>
</evidence>
<dbReference type="GO" id="GO:0016971">
    <property type="term" value="F:flavin-dependent sulfhydryl oxidase activity"/>
    <property type="evidence" value="ECO:0007669"/>
    <property type="project" value="InterPro"/>
</dbReference>
<dbReference type="SUPFAM" id="SSF69000">
    <property type="entry name" value="FAD-dependent thiol oxidase"/>
    <property type="match status" value="1"/>
</dbReference>
<evidence type="ECO:0000256" key="1">
    <source>
        <dbReference type="ARBA" id="ARBA00001974"/>
    </source>
</evidence>
<dbReference type="GO" id="GO:0050660">
    <property type="term" value="F:flavin adenine dinucleotide binding"/>
    <property type="evidence" value="ECO:0007669"/>
    <property type="project" value="TreeGrafter"/>
</dbReference>
<evidence type="ECO:0000256" key="2">
    <source>
        <dbReference type="ARBA" id="ARBA00004569"/>
    </source>
</evidence>
<dbReference type="PANTHER" id="PTHR12645">
    <property type="entry name" value="ALR/ERV"/>
    <property type="match status" value="1"/>
</dbReference>
<keyword evidence="6" id="KW-0496">Mitochondrion</keyword>
<keyword evidence="5 8" id="KW-0560">Oxidoreductase</keyword>
<evidence type="ECO:0000259" key="9">
    <source>
        <dbReference type="PROSITE" id="PS51324"/>
    </source>
</evidence>
<dbReference type="EC" id="1.8.3.2" evidence="8"/>
<dbReference type="AlphaFoldDB" id="A0A167DF22"/>
<keyword evidence="7" id="KW-1015">Disulfide bond</keyword>
<reference evidence="10 11" key="1">
    <citation type="submission" date="2016-02" db="EMBL/GenBank/DDBJ databases">
        <title>Complete genome sequence and transcriptome regulation of the pentose utilising yeast Sugiyamaella lignohabitans.</title>
        <authorList>
            <person name="Bellasio M."/>
            <person name="Peymann A."/>
            <person name="Valli M."/>
            <person name="Sipitzky M."/>
            <person name="Graf A."/>
            <person name="Sauer M."/>
            <person name="Marx H."/>
            <person name="Mattanovich D."/>
        </authorList>
    </citation>
    <scope>NUCLEOTIDE SEQUENCE [LARGE SCALE GENOMIC DNA]</scope>
    <source>
        <strain evidence="10 11">CBS 10342</strain>
    </source>
</reference>
<dbReference type="Pfam" id="PF04777">
    <property type="entry name" value="Evr1_Alr"/>
    <property type="match status" value="1"/>
</dbReference>
<protein>
    <recommendedName>
        <fullName evidence="8">Sulfhydryl oxidase</fullName>
        <ecNumber evidence="8">1.8.3.2</ecNumber>
    </recommendedName>
</protein>
<evidence type="ECO:0000256" key="8">
    <source>
        <dbReference type="RuleBase" id="RU371123"/>
    </source>
</evidence>
<comment type="subcellular location">
    <subcellularLocation>
        <location evidence="2">Mitochondrion intermembrane space</location>
    </subcellularLocation>
</comment>
<dbReference type="KEGG" id="slb:AWJ20_1118"/>
<organism evidence="10 11">
    <name type="scientific">Sugiyamaella lignohabitans</name>
    <dbReference type="NCBI Taxonomy" id="796027"/>
    <lineage>
        <taxon>Eukaryota</taxon>
        <taxon>Fungi</taxon>
        <taxon>Dikarya</taxon>
        <taxon>Ascomycota</taxon>
        <taxon>Saccharomycotina</taxon>
        <taxon>Dipodascomycetes</taxon>
        <taxon>Dipodascales</taxon>
        <taxon>Trichomonascaceae</taxon>
        <taxon>Sugiyamaella</taxon>
    </lineage>
</organism>
<dbReference type="GO" id="GO:0005758">
    <property type="term" value="C:mitochondrial intermembrane space"/>
    <property type="evidence" value="ECO:0007669"/>
    <property type="project" value="UniProtKB-SubCell"/>
</dbReference>
<evidence type="ECO:0000313" key="11">
    <source>
        <dbReference type="Proteomes" id="UP000189580"/>
    </source>
</evidence>
<dbReference type="Gene3D" id="1.20.120.310">
    <property type="entry name" value="ERV/ALR sulfhydryl oxidase domain"/>
    <property type="match status" value="1"/>
</dbReference>
<feature type="domain" description="ERV/ALR sulfhydryl oxidase" evidence="9">
    <location>
        <begin position="28"/>
        <end position="130"/>
    </location>
</feature>
<evidence type="ECO:0000313" key="10">
    <source>
        <dbReference type="EMBL" id="ANB12843.1"/>
    </source>
</evidence>
<dbReference type="OrthoDB" id="17199at2759"/>
<gene>
    <name evidence="10" type="primary">ERV1</name>
    <name evidence="10" type="ORF">AWJ20_1118</name>
</gene>
<dbReference type="FunFam" id="1.20.120.310:FF:000003">
    <property type="entry name" value="Sulfhydryl oxidase"/>
    <property type="match status" value="1"/>
</dbReference>
<dbReference type="PROSITE" id="PS51324">
    <property type="entry name" value="ERV_ALR"/>
    <property type="match status" value="1"/>
</dbReference>
<proteinExistence type="predicted"/>
<dbReference type="Proteomes" id="UP000189580">
    <property type="component" value="Chromosome a"/>
</dbReference>
<dbReference type="PANTHER" id="PTHR12645:SF0">
    <property type="entry name" value="FAD-LINKED SULFHYDRYL OXIDASE ALR"/>
    <property type="match status" value="1"/>
</dbReference>
<comment type="catalytic activity">
    <reaction evidence="8">
        <text>2 R'C(R)SH + O2 = R'C(R)S-S(R)CR' + H2O2</text>
        <dbReference type="Rhea" id="RHEA:17357"/>
        <dbReference type="ChEBI" id="CHEBI:15379"/>
        <dbReference type="ChEBI" id="CHEBI:16240"/>
        <dbReference type="ChEBI" id="CHEBI:16520"/>
        <dbReference type="ChEBI" id="CHEBI:17412"/>
        <dbReference type="EC" id="1.8.3.2"/>
    </reaction>
</comment>
<dbReference type="InterPro" id="IPR017905">
    <property type="entry name" value="ERV/ALR_sulphydryl_oxidase"/>
</dbReference>
<comment type="cofactor">
    <cofactor evidence="1 8">
        <name>FAD</name>
        <dbReference type="ChEBI" id="CHEBI:57692"/>
    </cofactor>
</comment>
<evidence type="ECO:0000256" key="6">
    <source>
        <dbReference type="ARBA" id="ARBA00023128"/>
    </source>
</evidence>
<dbReference type="RefSeq" id="XP_018735320.1">
    <property type="nucleotide sequence ID" value="XM_018877970.1"/>
</dbReference>
<accession>A0A167DF22</accession>
<evidence type="ECO:0000256" key="3">
    <source>
        <dbReference type="ARBA" id="ARBA00022630"/>
    </source>
</evidence>
<keyword evidence="3 8" id="KW-0285">Flavoprotein</keyword>
<evidence type="ECO:0000256" key="4">
    <source>
        <dbReference type="ARBA" id="ARBA00022827"/>
    </source>
</evidence>
<keyword evidence="11" id="KW-1185">Reference proteome</keyword>
<keyword evidence="4 8" id="KW-0274">FAD</keyword>
<sequence>MTGVGAASIDKKPAMEEDDDVVIQPKDCPPDSQLLGRSTWTLLHTMAANYPEKATFAEQAEMGSFLNIFSKVYPCWYCADDFRSWLNKPENKPKLGGKEEFSLWLCGAHNQVNNKLGKPQFKCVDWRSRWLDGWSDGRCD</sequence>
<dbReference type="InterPro" id="IPR036774">
    <property type="entry name" value="ERV/ALR_sulphydryl_oxid_sf"/>
</dbReference>
<name>A0A167DF22_9ASCO</name>
<dbReference type="InterPro" id="IPR039799">
    <property type="entry name" value="ALR/ERV"/>
</dbReference>
<evidence type="ECO:0000256" key="7">
    <source>
        <dbReference type="ARBA" id="ARBA00023157"/>
    </source>
</evidence>
<dbReference type="GeneID" id="30032885"/>
<dbReference type="EMBL" id="CP014501">
    <property type="protein sequence ID" value="ANB12843.1"/>
    <property type="molecule type" value="Genomic_DNA"/>
</dbReference>